<organism evidence="3 4">
    <name type="scientific">Spongiactinospora rosea</name>
    <dbReference type="NCBI Taxonomy" id="2248750"/>
    <lineage>
        <taxon>Bacteria</taxon>
        <taxon>Bacillati</taxon>
        <taxon>Actinomycetota</taxon>
        <taxon>Actinomycetes</taxon>
        <taxon>Streptosporangiales</taxon>
        <taxon>Streptosporangiaceae</taxon>
        <taxon>Spongiactinospora</taxon>
    </lineage>
</organism>
<dbReference type="OrthoDB" id="6713581at2"/>
<dbReference type="CDD" id="cd00761">
    <property type="entry name" value="Glyco_tranf_GTA_type"/>
    <property type="match status" value="1"/>
</dbReference>
<gene>
    <name evidence="3" type="ORF">DP939_38265</name>
</gene>
<dbReference type="Proteomes" id="UP000253303">
    <property type="component" value="Unassembled WGS sequence"/>
</dbReference>
<reference evidence="3 4" key="1">
    <citation type="submission" date="2018-06" db="EMBL/GenBank/DDBJ databases">
        <title>Sphaerisporangium craniellae sp. nov., isolated from a marine sponge in the South China Sea.</title>
        <authorList>
            <person name="Li L."/>
        </authorList>
    </citation>
    <scope>NUCLEOTIDE SEQUENCE [LARGE SCALE GENOMIC DNA]</scope>
    <source>
        <strain evidence="3 4">LHW63015</strain>
    </source>
</reference>
<feature type="region of interest" description="Disordered" evidence="1">
    <location>
        <begin position="1"/>
        <end position="33"/>
    </location>
</feature>
<proteinExistence type="predicted"/>
<dbReference type="InterPro" id="IPR001173">
    <property type="entry name" value="Glyco_trans_2-like"/>
</dbReference>
<dbReference type="Gene3D" id="3.90.550.10">
    <property type="entry name" value="Spore Coat Polysaccharide Biosynthesis Protein SpsA, Chain A"/>
    <property type="match status" value="1"/>
</dbReference>
<dbReference type="InterPro" id="IPR029044">
    <property type="entry name" value="Nucleotide-diphossugar_trans"/>
</dbReference>
<evidence type="ECO:0000256" key="1">
    <source>
        <dbReference type="SAM" id="MobiDB-lite"/>
    </source>
</evidence>
<dbReference type="Pfam" id="PF00535">
    <property type="entry name" value="Glycos_transf_2"/>
    <property type="match status" value="1"/>
</dbReference>
<accession>A0A366LLL2</accession>
<keyword evidence="3" id="KW-0808">Transferase</keyword>
<sequence length="409" mass="44212">MSVAPESSADPTTPRAPEERAGPRGFVRTPSEGDGVLRWAGERWVAGDRPLGPVATAQDAEALRPLRGLRVEWPGESPVPLAPVPDLAAAGVPLFAAGTPAWAREADPGLAALLAEWDGPRSAEGPSGIRSVTDLRREEHSIRLRRHGLRARRTPGASPAEPPTVSVVMSCMRPHHLPGALAQIARQRHVRAEVVLGLHGVPGGRDHPDVRRAAEGFALPLTVLEAGEDRPFGELLHQAAGRASGQYITKWDDDDWYGPEHLADLLLAKEHSGADLVGVAPEFFYLEPLRATTRRTDYTSEVWSDYIAGATILMERAKYQESGGFAPLTAGVDADLLKRIHAAGGRIYRTHGLGFMIRRSLAADHTWQLPLTHFLRVAANQWRGFRPSMIMEPGSGTGQGALVSEVSRT</sequence>
<evidence type="ECO:0000313" key="4">
    <source>
        <dbReference type="Proteomes" id="UP000253303"/>
    </source>
</evidence>
<dbReference type="GO" id="GO:0016740">
    <property type="term" value="F:transferase activity"/>
    <property type="evidence" value="ECO:0007669"/>
    <property type="project" value="UniProtKB-KW"/>
</dbReference>
<keyword evidence="4" id="KW-1185">Reference proteome</keyword>
<dbReference type="RefSeq" id="WP_113985730.1">
    <property type="nucleotide sequence ID" value="NZ_QMEY01000028.1"/>
</dbReference>
<dbReference type="SUPFAM" id="SSF53448">
    <property type="entry name" value="Nucleotide-diphospho-sugar transferases"/>
    <property type="match status" value="1"/>
</dbReference>
<comment type="caution">
    <text evidence="3">The sequence shown here is derived from an EMBL/GenBank/DDBJ whole genome shotgun (WGS) entry which is preliminary data.</text>
</comment>
<feature type="domain" description="Glycosyltransferase 2-like" evidence="2">
    <location>
        <begin position="219"/>
        <end position="305"/>
    </location>
</feature>
<dbReference type="AlphaFoldDB" id="A0A366LLL2"/>
<evidence type="ECO:0000259" key="2">
    <source>
        <dbReference type="Pfam" id="PF00535"/>
    </source>
</evidence>
<name>A0A366LLL2_9ACTN</name>
<evidence type="ECO:0000313" key="3">
    <source>
        <dbReference type="EMBL" id="RBQ14815.1"/>
    </source>
</evidence>
<dbReference type="EMBL" id="QMEY01000028">
    <property type="protein sequence ID" value="RBQ14815.1"/>
    <property type="molecule type" value="Genomic_DNA"/>
</dbReference>
<protein>
    <submittedName>
        <fullName evidence="3">Family 2 glycosyl transferase</fullName>
    </submittedName>
</protein>